<evidence type="ECO:0008006" key="4">
    <source>
        <dbReference type="Google" id="ProtNLM"/>
    </source>
</evidence>
<feature type="compositionally biased region" description="Basic and acidic residues" evidence="1">
    <location>
        <begin position="43"/>
        <end position="62"/>
    </location>
</feature>
<gene>
    <name evidence="2" type="ORF">PAC_01035</name>
</gene>
<protein>
    <recommendedName>
        <fullName evidence="4">BTB domain-containing protein</fullName>
    </recommendedName>
</protein>
<dbReference type="PANTHER" id="PTHR47843">
    <property type="entry name" value="BTB DOMAIN-CONTAINING PROTEIN-RELATED"/>
    <property type="match status" value="1"/>
</dbReference>
<sequence length="351" mass="39414">MPKDMLMEAGNKLRSPVPVNKRAEMPWKVQRGDYHVHREYPDTIDAMRDRDRARARGGDRGGKGVGSDGRGGARGKGKASTSLGQLGFTASENGAAEDSAGTSDTSSLPVQDTETRLGKLSLIKDGKKKLPYLSKPSELAIFFIGIDHIKFAIHEEFSRKDTEAFQAALQSGFIQIKNEKYIIEDTSEEAFRLFSQYLYSNKIIVTCHNKDEEDDTNHEDQDDHTFMCSKQDAVLVELWVLAEKLDVKDLQNEVMDILIRVRQACGPLDASTFEYIYDNTEPGSPLRCLLVDELTRSGHNPTYFAEQGSQFPPEMLLDLVMKMNQTLNQIAPEGVSNEKYNNIEASNYYVK</sequence>
<dbReference type="OrthoDB" id="194443at2759"/>
<feature type="region of interest" description="Disordered" evidence="1">
    <location>
        <begin position="43"/>
        <end position="84"/>
    </location>
</feature>
<dbReference type="InterPro" id="IPR011333">
    <property type="entry name" value="SKP1/BTB/POZ_sf"/>
</dbReference>
<dbReference type="Gene3D" id="3.30.710.10">
    <property type="entry name" value="Potassium Channel Kv1.1, Chain A"/>
    <property type="match status" value="1"/>
</dbReference>
<name>A0A1L7WEE3_9HELO</name>
<proteinExistence type="predicted"/>
<organism evidence="2 3">
    <name type="scientific">Phialocephala subalpina</name>
    <dbReference type="NCBI Taxonomy" id="576137"/>
    <lineage>
        <taxon>Eukaryota</taxon>
        <taxon>Fungi</taxon>
        <taxon>Dikarya</taxon>
        <taxon>Ascomycota</taxon>
        <taxon>Pezizomycotina</taxon>
        <taxon>Leotiomycetes</taxon>
        <taxon>Helotiales</taxon>
        <taxon>Mollisiaceae</taxon>
        <taxon>Phialocephala</taxon>
        <taxon>Phialocephala fortinii species complex</taxon>
    </lineage>
</organism>
<dbReference type="Proteomes" id="UP000184330">
    <property type="component" value="Unassembled WGS sequence"/>
</dbReference>
<dbReference type="EMBL" id="FJOG01000001">
    <property type="protein sequence ID" value="CZR51160.1"/>
    <property type="molecule type" value="Genomic_DNA"/>
</dbReference>
<feature type="compositionally biased region" description="Polar residues" evidence="1">
    <location>
        <begin position="100"/>
        <end position="112"/>
    </location>
</feature>
<evidence type="ECO:0000313" key="2">
    <source>
        <dbReference type="EMBL" id="CZR51160.1"/>
    </source>
</evidence>
<evidence type="ECO:0000256" key="1">
    <source>
        <dbReference type="SAM" id="MobiDB-lite"/>
    </source>
</evidence>
<dbReference type="AlphaFoldDB" id="A0A1L7WEE3"/>
<feature type="compositionally biased region" description="Gly residues" evidence="1">
    <location>
        <begin position="63"/>
        <end position="74"/>
    </location>
</feature>
<accession>A0A1L7WEE3</accession>
<reference evidence="2 3" key="1">
    <citation type="submission" date="2016-03" db="EMBL/GenBank/DDBJ databases">
        <authorList>
            <person name="Ploux O."/>
        </authorList>
    </citation>
    <scope>NUCLEOTIDE SEQUENCE [LARGE SCALE GENOMIC DNA]</scope>
    <source>
        <strain evidence="2 3">UAMH 11012</strain>
    </source>
</reference>
<evidence type="ECO:0000313" key="3">
    <source>
        <dbReference type="Proteomes" id="UP000184330"/>
    </source>
</evidence>
<dbReference type="CDD" id="cd18186">
    <property type="entry name" value="BTB_POZ_ZBTB_KLHL-like"/>
    <property type="match status" value="1"/>
</dbReference>
<keyword evidence="3" id="KW-1185">Reference proteome</keyword>
<feature type="region of interest" description="Disordered" evidence="1">
    <location>
        <begin position="93"/>
        <end position="112"/>
    </location>
</feature>
<dbReference type="PANTHER" id="PTHR47843:SF2">
    <property type="entry name" value="BTB DOMAIN-CONTAINING PROTEIN"/>
    <property type="match status" value="1"/>
</dbReference>